<evidence type="ECO:0000313" key="3">
    <source>
        <dbReference type="Proteomes" id="UP000225706"/>
    </source>
</evidence>
<dbReference type="GO" id="GO:0009306">
    <property type="term" value="P:protein secretion"/>
    <property type="evidence" value="ECO:0007669"/>
    <property type="project" value="TreeGrafter"/>
</dbReference>
<evidence type="ECO:0000313" key="2">
    <source>
        <dbReference type="EMBL" id="PFX28533.1"/>
    </source>
</evidence>
<keyword evidence="3" id="KW-1185">Reference proteome</keyword>
<organism evidence="2 3">
    <name type="scientific">Stylophora pistillata</name>
    <name type="common">Smooth cauliflower coral</name>
    <dbReference type="NCBI Taxonomy" id="50429"/>
    <lineage>
        <taxon>Eukaryota</taxon>
        <taxon>Metazoa</taxon>
        <taxon>Cnidaria</taxon>
        <taxon>Anthozoa</taxon>
        <taxon>Hexacorallia</taxon>
        <taxon>Scleractinia</taxon>
        <taxon>Astrocoeniina</taxon>
        <taxon>Pocilloporidae</taxon>
        <taxon>Stylophora</taxon>
    </lineage>
</organism>
<dbReference type="Pfam" id="PF05742">
    <property type="entry name" value="TANGO2"/>
    <property type="match status" value="1"/>
</dbReference>
<dbReference type="AlphaFoldDB" id="A0A2B4SHI8"/>
<dbReference type="EMBL" id="LSMT01000082">
    <property type="protein sequence ID" value="PFX28533.1"/>
    <property type="molecule type" value="Genomic_DNA"/>
</dbReference>
<comment type="caution">
    <text evidence="2">The sequence shown here is derived from an EMBL/GenBank/DDBJ whole genome shotgun (WGS) entry which is preliminary data.</text>
</comment>
<dbReference type="PANTHER" id="PTHR17985:SF8">
    <property type="entry name" value="TRANSPORT AND GOLGI ORGANIZATION PROTEIN 2 HOMOLOG"/>
    <property type="match status" value="1"/>
</dbReference>
<dbReference type="GO" id="GO:0005794">
    <property type="term" value="C:Golgi apparatus"/>
    <property type="evidence" value="ECO:0007669"/>
    <property type="project" value="TreeGrafter"/>
</dbReference>
<accession>A0A2B4SHI8</accession>
<dbReference type="PANTHER" id="PTHR17985">
    <property type="entry name" value="SER/THR-RICH PROTEIN T10 IN DGCR REGION"/>
    <property type="match status" value="1"/>
</dbReference>
<dbReference type="GO" id="GO:0007030">
    <property type="term" value="P:Golgi organization"/>
    <property type="evidence" value="ECO:0007669"/>
    <property type="project" value="TreeGrafter"/>
</dbReference>
<dbReference type="Proteomes" id="UP000225706">
    <property type="component" value="Unassembled WGS sequence"/>
</dbReference>
<reference evidence="3" key="1">
    <citation type="journal article" date="2017" name="bioRxiv">
        <title>Comparative analysis of the genomes of Stylophora pistillata and Acropora digitifera provides evidence for extensive differences between species of corals.</title>
        <authorList>
            <person name="Voolstra C.R."/>
            <person name="Li Y."/>
            <person name="Liew Y.J."/>
            <person name="Baumgarten S."/>
            <person name="Zoccola D."/>
            <person name="Flot J.-F."/>
            <person name="Tambutte S."/>
            <person name="Allemand D."/>
            <person name="Aranda M."/>
        </authorList>
    </citation>
    <scope>NUCLEOTIDE SEQUENCE [LARGE SCALE GENOMIC DNA]</scope>
</reference>
<dbReference type="OrthoDB" id="191601at2759"/>
<sequence>MCIVFMYFCDDPSPDGYRLIVASNRDEVYSRPTAQAKFWEEYPDIIAGMDMKSGREGGTWIGMKTDGKFAATTFYRQSKKFIVSKAKGRGHLVSDFLKGDDDAENYLKKVRDEGDLYNGFNLLVGELSPNGETKMGWYCNIEDKQVTMLKPGIHVLSNKTLNCSWPKMGYGKKRFARIIETTSTKEDLVDELLWMLNARQRSFSVSCGDHNNFIAAQDEGFDDAIIEASRAIFVRHQVMNFGTRTNTVMLVDATGHATYVERTMDEHASDPDEAEWTVNSYEFEMFQKTEACTEHEKSKEKPKRRKKGAWKIESIPENGI</sequence>
<gene>
    <name evidence="2" type="primary">Tango2</name>
    <name evidence="2" type="ORF">AWC38_SpisGene6747</name>
</gene>
<evidence type="ECO:0000256" key="1">
    <source>
        <dbReference type="SAM" id="MobiDB-lite"/>
    </source>
</evidence>
<feature type="region of interest" description="Disordered" evidence="1">
    <location>
        <begin position="292"/>
        <end position="320"/>
    </location>
</feature>
<proteinExistence type="predicted"/>
<feature type="compositionally biased region" description="Basic residues" evidence="1">
    <location>
        <begin position="300"/>
        <end position="309"/>
    </location>
</feature>
<name>A0A2B4SHI8_STYPI</name>
<dbReference type="InterPro" id="IPR008551">
    <property type="entry name" value="TANGO2"/>
</dbReference>
<protein>
    <submittedName>
        <fullName evidence="2">Transport and Golgi organization 2-like</fullName>
    </submittedName>
</protein>
<dbReference type="STRING" id="50429.A0A2B4SHI8"/>